<evidence type="ECO:0000313" key="4">
    <source>
        <dbReference type="Proteomes" id="UP000002009"/>
    </source>
</evidence>
<keyword evidence="1" id="KW-0698">rRNA processing</keyword>
<keyword evidence="1" id="KW-0687">Ribonucleoprotein</keyword>
<dbReference type="GO" id="GO:1990904">
    <property type="term" value="C:ribonucleoprotein complex"/>
    <property type="evidence" value="ECO:0007669"/>
    <property type="project" value="UniProtKB-KW"/>
</dbReference>
<dbReference type="OrthoDB" id="448446at2759"/>
<comment type="subcellular location">
    <subcellularLocation>
        <location evidence="1">Nucleus</location>
        <location evidence="1">Nucleolus</location>
    </subcellularLocation>
</comment>
<comment type="similarity">
    <text evidence="1">Belongs to the RRP36 family.</text>
</comment>
<evidence type="ECO:0000256" key="2">
    <source>
        <dbReference type="SAM" id="MobiDB-lite"/>
    </source>
</evidence>
<evidence type="ECO:0000256" key="1">
    <source>
        <dbReference type="RuleBase" id="RU368027"/>
    </source>
</evidence>
<dbReference type="GO" id="GO:0006364">
    <property type="term" value="P:rRNA processing"/>
    <property type="evidence" value="ECO:0007669"/>
    <property type="project" value="UniProtKB-UniRule"/>
</dbReference>
<dbReference type="InterPro" id="IPR009292">
    <property type="entry name" value="RRP36"/>
</dbReference>
<feature type="compositionally biased region" description="Basic and acidic residues" evidence="2">
    <location>
        <begin position="10"/>
        <end position="40"/>
    </location>
</feature>
<protein>
    <recommendedName>
        <fullName evidence="1">rRNA biogenesis protein RRP36</fullName>
    </recommendedName>
</protein>
<dbReference type="RefSeq" id="XP_002508618.1">
    <property type="nucleotide sequence ID" value="XM_002508572.1"/>
</dbReference>
<dbReference type="Pfam" id="PF06102">
    <property type="entry name" value="RRP36"/>
    <property type="match status" value="1"/>
</dbReference>
<keyword evidence="4" id="KW-1185">Reference proteome</keyword>
<gene>
    <name evidence="3" type="ORF">MICPUN_62192</name>
</gene>
<name>C1FHT5_MICCC</name>
<proteinExistence type="inferred from homology"/>
<dbReference type="InParanoid" id="C1FHT5"/>
<accession>C1FHT5</accession>
<dbReference type="EMBL" id="CP001576">
    <property type="protein sequence ID" value="ACO69876.1"/>
    <property type="molecule type" value="Genomic_DNA"/>
</dbReference>
<evidence type="ECO:0000313" key="3">
    <source>
        <dbReference type="EMBL" id="ACO69876.1"/>
    </source>
</evidence>
<dbReference type="AlphaFoldDB" id="C1FHT5"/>
<dbReference type="Proteomes" id="UP000002009">
    <property type="component" value="Chromosome 10"/>
</dbReference>
<feature type="region of interest" description="Disordered" evidence="2">
    <location>
        <begin position="1"/>
        <end position="40"/>
    </location>
</feature>
<comment type="function">
    <text evidence="1">Component of the 90S pre-ribosome involved in the maturation of rRNAs. Required for early cleavages of the pre-RNAs in the 40S ribosomal subunit maturation pathway.</text>
</comment>
<keyword evidence="1" id="KW-0539">Nucleus</keyword>
<keyword evidence="1" id="KW-0690">Ribosome biogenesis</keyword>
<reference evidence="3 4" key="1">
    <citation type="journal article" date="2009" name="Science">
        <title>Green evolution and dynamic adaptations revealed by genomes of the marine picoeukaryotes Micromonas.</title>
        <authorList>
            <person name="Worden A.Z."/>
            <person name="Lee J.H."/>
            <person name="Mock T."/>
            <person name="Rouze P."/>
            <person name="Simmons M.P."/>
            <person name="Aerts A.L."/>
            <person name="Allen A.E."/>
            <person name="Cuvelier M.L."/>
            <person name="Derelle E."/>
            <person name="Everett M.V."/>
            <person name="Foulon E."/>
            <person name="Grimwood J."/>
            <person name="Gundlach H."/>
            <person name="Henrissat B."/>
            <person name="Napoli C."/>
            <person name="McDonald S.M."/>
            <person name="Parker M.S."/>
            <person name="Rombauts S."/>
            <person name="Salamov A."/>
            <person name="Von Dassow P."/>
            <person name="Badger J.H."/>
            <person name="Coutinho P.M."/>
            <person name="Demir E."/>
            <person name="Dubchak I."/>
            <person name="Gentemann C."/>
            <person name="Eikrem W."/>
            <person name="Gready J.E."/>
            <person name="John U."/>
            <person name="Lanier W."/>
            <person name="Lindquist E.A."/>
            <person name="Lucas S."/>
            <person name="Mayer K.F."/>
            <person name="Moreau H."/>
            <person name="Not F."/>
            <person name="Otillar R."/>
            <person name="Panaud O."/>
            <person name="Pangilinan J."/>
            <person name="Paulsen I."/>
            <person name="Piegu B."/>
            <person name="Poliakov A."/>
            <person name="Robbens S."/>
            <person name="Schmutz J."/>
            <person name="Toulza E."/>
            <person name="Wyss T."/>
            <person name="Zelensky A."/>
            <person name="Zhou K."/>
            <person name="Armbrust E.V."/>
            <person name="Bhattacharya D."/>
            <person name="Goodenough U.W."/>
            <person name="Van de Peer Y."/>
            <person name="Grigoriev I.V."/>
        </authorList>
    </citation>
    <scope>NUCLEOTIDE SEQUENCE [LARGE SCALE GENOMIC DNA]</scope>
    <source>
        <strain evidence="4">RCC299 / NOUM17</strain>
    </source>
</reference>
<organism evidence="3 4">
    <name type="scientific">Micromonas commoda (strain RCC299 / NOUM17 / CCMP2709)</name>
    <name type="common">Picoplanktonic green alga</name>
    <dbReference type="NCBI Taxonomy" id="296587"/>
    <lineage>
        <taxon>Eukaryota</taxon>
        <taxon>Viridiplantae</taxon>
        <taxon>Chlorophyta</taxon>
        <taxon>Mamiellophyceae</taxon>
        <taxon>Mamiellales</taxon>
        <taxon>Mamiellaceae</taxon>
        <taxon>Micromonas</taxon>
    </lineage>
</organism>
<dbReference type="GO" id="GO:0005730">
    <property type="term" value="C:nucleolus"/>
    <property type="evidence" value="ECO:0007669"/>
    <property type="project" value="UniProtKB-SubCell"/>
</dbReference>
<dbReference type="KEGG" id="mis:MICPUN_62192"/>
<dbReference type="GeneID" id="8247175"/>
<comment type="subunit">
    <text evidence="1">Associates with 90S and pre-40S pre-ribosomal particles.</text>
</comment>
<sequence length="99" mass="10839">MPKPNANKPEGVRGKGSEVSKSKGLGDDGKSAAGKVKEAAVKLPTPPAGFHMKKALKRKVALVEKYNELKAKGKLEVFMEKRRRKMASRDRTLIPRARG</sequence>